<gene>
    <name evidence="1" type="ORF">BT96DRAFT_988508</name>
</gene>
<dbReference type="AlphaFoldDB" id="A0A6A4I6F2"/>
<sequence>MVQARIQAENFFKWLEEEGDCLQSLMCTPSSKTLEMEYFLKLESFHYEDQQKLIADVQALEQKLGVSACWKEISPEWEAAKKPVKEWDYRKASDKLEGLLVACIFEMTHLNVAGTGYKMHKHLANALKTCSKSIQATINAYNMAAHTHSAGSIIK</sequence>
<protein>
    <submittedName>
        <fullName evidence="1">Uncharacterized protein</fullName>
    </submittedName>
</protein>
<proteinExistence type="predicted"/>
<name>A0A6A4I6F2_9AGAR</name>
<organism evidence="1 2">
    <name type="scientific">Gymnopus androsaceus JB14</name>
    <dbReference type="NCBI Taxonomy" id="1447944"/>
    <lineage>
        <taxon>Eukaryota</taxon>
        <taxon>Fungi</taxon>
        <taxon>Dikarya</taxon>
        <taxon>Basidiomycota</taxon>
        <taxon>Agaricomycotina</taxon>
        <taxon>Agaricomycetes</taxon>
        <taxon>Agaricomycetidae</taxon>
        <taxon>Agaricales</taxon>
        <taxon>Marasmiineae</taxon>
        <taxon>Omphalotaceae</taxon>
        <taxon>Gymnopus</taxon>
    </lineage>
</organism>
<accession>A0A6A4I6F2</accession>
<evidence type="ECO:0000313" key="1">
    <source>
        <dbReference type="EMBL" id="KAE9405473.1"/>
    </source>
</evidence>
<dbReference type="OrthoDB" id="2676448at2759"/>
<dbReference type="Proteomes" id="UP000799118">
    <property type="component" value="Unassembled WGS sequence"/>
</dbReference>
<dbReference type="EMBL" id="ML769409">
    <property type="protein sequence ID" value="KAE9405473.1"/>
    <property type="molecule type" value="Genomic_DNA"/>
</dbReference>
<keyword evidence="2" id="KW-1185">Reference proteome</keyword>
<reference evidence="1" key="1">
    <citation type="journal article" date="2019" name="Environ. Microbiol.">
        <title>Fungal ecological strategies reflected in gene transcription - a case study of two litter decomposers.</title>
        <authorList>
            <person name="Barbi F."/>
            <person name="Kohler A."/>
            <person name="Barry K."/>
            <person name="Baskaran P."/>
            <person name="Daum C."/>
            <person name="Fauchery L."/>
            <person name="Ihrmark K."/>
            <person name="Kuo A."/>
            <person name="LaButti K."/>
            <person name="Lipzen A."/>
            <person name="Morin E."/>
            <person name="Grigoriev I.V."/>
            <person name="Henrissat B."/>
            <person name="Lindahl B."/>
            <person name="Martin F."/>
        </authorList>
    </citation>
    <scope>NUCLEOTIDE SEQUENCE</scope>
    <source>
        <strain evidence="1">JB14</strain>
    </source>
</reference>
<evidence type="ECO:0000313" key="2">
    <source>
        <dbReference type="Proteomes" id="UP000799118"/>
    </source>
</evidence>